<dbReference type="OrthoDB" id="6899543at2"/>
<dbReference type="RefSeq" id="WP_044498938.1">
    <property type="nucleotide sequence ID" value="NZ_LK391969.1"/>
</dbReference>
<dbReference type="EMBL" id="LM997413">
    <property type="protein sequence ID" value="CEA04015.1"/>
    <property type="molecule type" value="Genomic_DNA"/>
</dbReference>
<reference evidence="2" key="1">
    <citation type="submission" date="2014-07" db="EMBL/GenBank/DDBJ databases">
        <authorList>
            <person name="Urmite Genomes Urmite Genomes"/>
        </authorList>
    </citation>
    <scope>NUCLEOTIDE SEQUENCE</scope>
    <source>
        <strain evidence="2">12M76_air</strain>
    </source>
</reference>
<feature type="transmembrane region" description="Helical" evidence="1">
    <location>
        <begin position="12"/>
        <end position="33"/>
    </location>
</feature>
<gene>
    <name evidence="2" type="ORF">BN1049_01310</name>
</gene>
<keyword evidence="1" id="KW-0812">Transmembrane</keyword>
<proteinExistence type="predicted"/>
<accession>A0A078MCK6</accession>
<dbReference type="AlphaFoldDB" id="A0A078MCK6"/>
<organism evidence="2">
    <name type="scientific">Pseudomonas saudimassiliensis</name>
    <dbReference type="NCBI Taxonomy" id="1461581"/>
    <lineage>
        <taxon>Bacteria</taxon>
        <taxon>Pseudomonadati</taxon>
        <taxon>Pseudomonadota</taxon>
        <taxon>Gammaproteobacteria</taxon>
        <taxon>Pseudomonadales</taxon>
        <taxon>Pseudomonadaceae</taxon>
        <taxon>Pseudomonas</taxon>
    </lineage>
</organism>
<protein>
    <submittedName>
        <fullName evidence="2">Uncharacterized protein</fullName>
    </submittedName>
</protein>
<name>A0A078MCK6_9PSED</name>
<dbReference type="EMBL" id="LK391969">
    <property type="protein sequence ID" value="CEF26381.1"/>
    <property type="molecule type" value="Genomic_DNA"/>
</dbReference>
<keyword evidence="1" id="KW-1133">Transmembrane helix</keyword>
<evidence type="ECO:0000313" key="2">
    <source>
        <dbReference type="EMBL" id="CEA04015.1"/>
    </source>
</evidence>
<evidence type="ECO:0000256" key="1">
    <source>
        <dbReference type="SAM" id="Phobius"/>
    </source>
</evidence>
<feature type="transmembrane region" description="Helical" evidence="1">
    <location>
        <begin position="53"/>
        <end position="72"/>
    </location>
</feature>
<sequence length="120" mass="13313">MSHKGNFKRLTLVATIATLVMLTVGLMMVYLGSRMAGGIDGYGQLLKSAAPAFLAWRLLMYALLVLAWMGQLRKRVVRWLKEDADGGAESLARLHRLECAVVMLAVVVEMYNLYAAWGHT</sequence>
<keyword evidence="1" id="KW-0472">Membrane</keyword>
<dbReference type="PATRIC" id="fig|1461581.3.peg.1288"/>